<dbReference type="Proteomes" id="UP000233248">
    <property type="component" value="Unassembled WGS sequence"/>
</dbReference>
<sequence length="161" mass="19370">MGYSISDKSCFDWIIAITPIIISLGVAYIAYSQYKINRYKFRLELYNRRFTVYENSLSFVEDYYSKEKENHSKIKQEFIHSYRESMFLFGEDSDVYKILTELKDTLCFLNDFDNNYSDNDHNKDVYNKLCEIKDQKRIPILILKDLEQALISWLDFKKVQI</sequence>
<organism evidence="2 3">
    <name type="scientific">Malaciobacter halophilus</name>
    <dbReference type="NCBI Taxonomy" id="197482"/>
    <lineage>
        <taxon>Bacteria</taxon>
        <taxon>Pseudomonadati</taxon>
        <taxon>Campylobacterota</taxon>
        <taxon>Epsilonproteobacteria</taxon>
        <taxon>Campylobacterales</taxon>
        <taxon>Arcobacteraceae</taxon>
        <taxon>Malaciobacter</taxon>
    </lineage>
</organism>
<dbReference type="RefSeq" id="WP_101184954.1">
    <property type="nucleotide sequence ID" value="NZ_CP031218.1"/>
</dbReference>
<evidence type="ECO:0000313" key="2">
    <source>
        <dbReference type="EMBL" id="PKI80659.1"/>
    </source>
</evidence>
<reference evidence="2 3" key="1">
    <citation type="submission" date="2017-09" db="EMBL/GenBank/DDBJ databases">
        <title>Genomics of the genus Arcobacter.</title>
        <authorList>
            <person name="Perez-Cataluna A."/>
            <person name="Figueras M.J."/>
            <person name="Salas-Masso N."/>
        </authorList>
    </citation>
    <scope>NUCLEOTIDE SEQUENCE [LARGE SCALE GENOMIC DNA]</scope>
    <source>
        <strain evidence="2 3">DSM 18005</strain>
    </source>
</reference>
<dbReference type="AlphaFoldDB" id="A0A2N1J275"/>
<comment type="caution">
    <text evidence="2">The sequence shown here is derived from an EMBL/GenBank/DDBJ whole genome shotgun (WGS) entry which is preliminary data.</text>
</comment>
<feature type="transmembrane region" description="Helical" evidence="1">
    <location>
        <begin position="13"/>
        <end position="31"/>
    </location>
</feature>
<protein>
    <recommendedName>
        <fullName evidence="4">DUF4760 domain-containing protein</fullName>
    </recommendedName>
</protein>
<keyword evidence="1" id="KW-1133">Transmembrane helix</keyword>
<proteinExistence type="predicted"/>
<name>A0A2N1J275_9BACT</name>
<dbReference type="OrthoDB" id="7033595at2"/>
<evidence type="ECO:0000256" key="1">
    <source>
        <dbReference type="SAM" id="Phobius"/>
    </source>
</evidence>
<dbReference type="EMBL" id="NXIF01000031">
    <property type="protein sequence ID" value="PKI80659.1"/>
    <property type="molecule type" value="Genomic_DNA"/>
</dbReference>
<keyword evidence="3" id="KW-1185">Reference proteome</keyword>
<dbReference type="KEGG" id="ahs:AHALO_2204"/>
<keyword evidence="1" id="KW-0812">Transmembrane</keyword>
<accession>A0A2N1J275</accession>
<gene>
    <name evidence="2" type="ORF">CP960_08305</name>
</gene>
<evidence type="ECO:0000313" key="3">
    <source>
        <dbReference type="Proteomes" id="UP000233248"/>
    </source>
</evidence>
<keyword evidence="1" id="KW-0472">Membrane</keyword>
<evidence type="ECO:0008006" key="4">
    <source>
        <dbReference type="Google" id="ProtNLM"/>
    </source>
</evidence>